<sequence>MNPVHHPHPSAPSSTGHFCPHCHTALDLPASPFLQNITPACDPCAARLNEALAIGQAAAAWTTLLHTRMPAGYRTAFPERVPAAYAAALHWTPTGAHPGGIGLIGRSGLGKSCAIACLLRALRMPFLWWSGTGARDAHLESVTADRDRPGARRRWEHGGSVPILILDDISQGKMTESWSSALFGLLESRVSAGLPTFWTCQTDLPALRAKIHRQNEGDMPQAQAITRRLAHHTLLLRS</sequence>
<evidence type="ECO:0000313" key="2">
    <source>
        <dbReference type="Proteomes" id="UP000676169"/>
    </source>
</evidence>
<reference evidence="1" key="1">
    <citation type="submission" date="2021-04" db="EMBL/GenBank/DDBJ databases">
        <title>Luteolibacter sp. 32A isolated from the skin of an Anderson's salamander (Ambystoma andersonii).</title>
        <authorList>
            <person name="Spergser J."/>
            <person name="Busse H.-J."/>
        </authorList>
    </citation>
    <scope>NUCLEOTIDE SEQUENCE</scope>
    <source>
        <strain evidence="1">32A</strain>
    </source>
</reference>
<accession>A0A975J323</accession>
<gene>
    <name evidence="1" type="ORF">KBB96_09360</name>
</gene>
<dbReference type="AlphaFoldDB" id="A0A975J323"/>
<dbReference type="EMBL" id="CP073100">
    <property type="protein sequence ID" value="QUE53086.1"/>
    <property type="molecule type" value="Genomic_DNA"/>
</dbReference>
<dbReference type="SUPFAM" id="SSF52540">
    <property type="entry name" value="P-loop containing nucleoside triphosphate hydrolases"/>
    <property type="match status" value="1"/>
</dbReference>
<evidence type="ECO:0008006" key="3">
    <source>
        <dbReference type="Google" id="ProtNLM"/>
    </source>
</evidence>
<dbReference type="Proteomes" id="UP000676169">
    <property type="component" value="Chromosome"/>
</dbReference>
<dbReference type="KEGG" id="lamb:KBB96_09360"/>
<dbReference type="InterPro" id="IPR027417">
    <property type="entry name" value="P-loop_NTPase"/>
</dbReference>
<keyword evidence="2" id="KW-1185">Reference proteome</keyword>
<organism evidence="1 2">
    <name type="scientific">Luteolibacter ambystomatis</name>
    <dbReference type="NCBI Taxonomy" id="2824561"/>
    <lineage>
        <taxon>Bacteria</taxon>
        <taxon>Pseudomonadati</taxon>
        <taxon>Verrucomicrobiota</taxon>
        <taxon>Verrucomicrobiia</taxon>
        <taxon>Verrucomicrobiales</taxon>
        <taxon>Verrucomicrobiaceae</taxon>
        <taxon>Luteolibacter</taxon>
    </lineage>
</organism>
<evidence type="ECO:0000313" key="1">
    <source>
        <dbReference type="EMBL" id="QUE53086.1"/>
    </source>
</evidence>
<dbReference type="Gene3D" id="3.40.50.300">
    <property type="entry name" value="P-loop containing nucleotide triphosphate hydrolases"/>
    <property type="match status" value="1"/>
</dbReference>
<protein>
    <recommendedName>
        <fullName evidence="3">ATP-binding protein</fullName>
    </recommendedName>
</protein>
<dbReference type="RefSeq" id="WP_211634430.1">
    <property type="nucleotide sequence ID" value="NZ_CP073100.1"/>
</dbReference>
<proteinExistence type="predicted"/>
<name>A0A975J323_9BACT</name>